<evidence type="ECO:0000259" key="11">
    <source>
        <dbReference type="PROSITE" id="PS51192"/>
    </source>
</evidence>
<dbReference type="GO" id="GO:0003724">
    <property type="term" value="F:RNA helicase activity"/>
    <property type="evidence" value="ECO:0007669"/>
    <property type="project" value="InterPro"/>
</dbReference>
<dbReference type="AlphaFoldDB" id="A0A8K0IK25"/>
<organism evidence="13 14">
    <name type="scientific">Cocos nucifera</name>
    <name type="common">Coconut palm</name>
    <dbReference type="NCBI Taxonomy" id="13894"/>
    <lineage>
        <taxon>Eukaryota</taxon>
        <taxon>Viridiplantae</taxon>
        <taxon>Streptophyta</taxon>
        <taxon>Embryophyta</taxon>
        <taxon>Tracheophyta</taxon>
        <taxon>Spermatophyta</taxon>
        <taxon>Magnoliopsida</taxon>
        <taxon>Liliopsida</taxon>
        <taxon>Arecaceae</taxon>
        <taxon>Arecoideae</taxon>
        <taxon>Cocoseae</taxon>
        <taxon>Attaleinae</taxon>
        <taxon>Cocos</taxon>
    </lineage>
</organism>
<dbReference type="InterPro" id="IPR026992">
    <property type="entry name" value="DIOX_N"/>
</dbReference>
<dbReference type="PROSITE" id="PS51195">
    <property type="entry name" value="Q_MOTIF"/>
    <property type="match status" value="1"/>
</dbReference>
<dbReference type="Pfam" id="PF00270">
    <property type="entry name" value="DEAD"/>
    <property type="match status" value="1"/>
</dbReference>
<evidence type="ECO:0000256" key="1">
    <source>
        <dbReference type="ARBA" id="ARBA00022723"/>
    </source>
</evidence>
<dbReference type="Proteomes" id="UP000797356">
    <property type="component" value="Chromosome 9"/>
</dbReference>
<evidence type="ECO:0000256" key="2">
    <source>
        <dbReference type="ARBA" id="ARBA00022741"/>
    </source>
</evidence>
<dbReference type="Pfam" id="PF14226">
    <property type="entry name" value="DIOX_N"/>
    <property type="match status" value="1"/>
</dbReference>
<evidence type="ECO:0000256" key="7">
    <source>
        <dbReference type="ARBA" id="ARBA00023002"/>
    </source>
</evidence>
<dbReference type="InterPro" id="IPR027443">
    <property type="entry name" value="IPNS-like_sf"/>
</dbReference>
<keyword evidence="4" id="KW-0347">Helicase</keyword>
<sequence>MAAAATAVPRGRQPQGRGVDDENLVFETSPGVEAITSFDQMGIRDDLLRGIYAYGFEKPSAIQQRAVIPIIQGRDVIAQAQSGTGKTSMIALSVCQMVDTTSREVQALILSPTRELAAQTEKVILAIGDYINVQAHACIGGKSIGEDIRKLEYGVHVVSGTPGRVCDMIKRRTLRTRAIKLLVLDESDEMLSRGFKDQIYDVYRYLPPELQVDWLTEKMRSNNFTVSSMHGDMPQKERDAIMAEFSEGLAQQRGKLCCFRHPVHALCCLMILSAYVGTCKPSNQHLTCPVHGKLFRILMLVIGVLKVCSQAQVHEVVGECELPVIDLSGLRRSDGEERHACVAAIAKATSEWGFFQVLSHGISTELLGEMRREQMKLFAMPFDKKVSSGLLNNSYRWGTPTATSLNQFSWSEAFHVPLEKILEEDGCNGEFNSLRVVMEKLAGAMSELARMLAGVLAENLGYPGERFTKNCSKGTCFLRLNRTEWSNHNGYGWWQAWSNDIYKSAEHKVMANGRVERYSLAYFLCPSYESTIGSYGEPSLYKKFTFGEFRKQVQMDVKKTGHKVGLSRFLI</sequence>
<accession>A0A8K0IK25</accession>
<dbReference type="Gene3D" id="3.40.50.300">
    <property type="entry name" value="P-loop containing nucleotide triphosphate hydrolases"/>
    <property type="match status" value="1"/>
</dbReference>
<keyword evidence="7" id="KW-0560">Oxidoreductase</keyword>
<dbReference type="PANTHER" id="PTHR47958">
    <property type="entry name" value="ATP-DEPENDENT RNA HELICASE DBP3"/>
    <property type="match status" value="1"/>
</dbReference>
<evidence type="ECO:0000256" key="10">
    <source>
        <dbReference type="SAM" id="MobiDB-lite"/>
    </source>
</evidence>
<evidence type="ECO:0000313" key="13">
    <source>
        <dbReference type="EMBL" id="KAG1361152.1"/>
    </source>
</evidence>
<dbReference type="InterPro" id="IPR044861">
    <property type="entry name" value="IPNS-like_FE2OG_OXY"/>
</dbReference>
<feature type="short sequence motif" description="Q motif" evidence="9">
    <location>
        <begin position="36"/>
        <end position="64"/>
    </location>
</feature>
<keyword evidence="14" id="KW-1185">Reference proteome</keyword>
<dbReference type="InterPro" id="IPR014014">
    <property type="entry name" value="RNA_helicase_DEAD_Q_motif"/>
</dbReference>
<gene>
    <name evidence="13" type="ORF">COCNU_09G006150</name>
</gene>
<keyword evidence="6" id="KW-0694">RNA-binding</keyword>
<dbReference type="GO" id="GO:0016491">
    <property type="term" value="F:oxidoreductase activity"/>
    <property type="evidence" value="ECO:0007669"/>
    <property type="project" value="UniProtKB-KW"/>
</dbReference>
<proteinExistence type="predicted"/>
<dbReference type="SMART" id="SM00487">
    <property type="entry name" value="DEXDc"/>
    <property type="match status" value="1"/>
</dbReference>
<reference evidence="13" key="2">
    <citation type="submission" date="2019-07" db="EMBL/GenBank/DDBJ databases">
        <authorList>
            <person name="Yang Y."/>
            <person name="Bocs S."/>
            <person name="Baudouin L."/>
        </authorList>
    </citation>
    <scope>NUCLEOTIDE SEQUENCE</scope>
    <source>
        <tissue evidence="13">Spear leaf of Hainan Tall coconut</tissue>
    </source>
</reference>
<feature type="domain" description="DEAD-box RNA helicase Q" evidence="12">
    <location>
        <begin position="36"/>
        <end position="64"/>
    </location>
</feature>
<feature type="domain" description="Helicase ATP-binding" evidence="11">
    <location>
        <begin position="67"/>
        <end position="237"/>
    </location>
</feature>
<dbReference type="EMBL" id="CM017880">
    <property type="protein sequence ID" value="KAG1361152.1"/>
    <property type="molecule type" value="Genomic_DNA"/>
</dbReference>
<evidence type="ECO:0000256" key="4">
    <source>
        <dbReference type="ARBA" id="ARBA00022806"/>
    </source>
</evidence>
<dbReference type="SUPFAM" id="SSF51197">
    <property type="entry name" value="Clavaminate synthase-like"/>
    <property type="match status" value="1"/>
</dbReference>
<dbReference type="InterPro" id="IPR027417">
    <property type="entry name" value="P-loop_NTPase"/>
</dbReference>
<evidence type="ECO:0000259" key="12">
    <source>
        <dbReference type="PROSITE" id="PS51195"/>
    </source>
</evidence>
<keyword evidence="8" id="KW-0408">Iron</keyword>
<dbReference type="GO" id="GO:0016787">
    <property type="term" value="F:hydrolase activity"/>
    <property type="evidence" value="ECO:0007669"/>
    <property type="project" value="UniProtKB-KW"/>
</dbReference>
<evidence type="ECO:0000256" key="8">
    <source>
        <dbReference type="ARBA" id="ARBA00023004"/>
    </source>
</evidence>
<protein>
    <submittedName>
        <fullName evidence="13">Putative gibberellin 2-beta-dioxygenase 8-like</fullName>
    </submittedName>
</protein>
<keyword evidence="3" id="KW-0378">Hydrolase</keyword>
<keyword evidence="1" id="KW-0479">Metal-binding</keyword>
<keyword evidence="2" id="KW-0547">Nucleotide-binding</keyword>
<dbReference type="GO" id="GO:0003723">
    <property type="term" value="F:RNA binding"/>
    <property type="evidence" value="ECO:0007669"/>
    <property type="project" value="UniProtKB-KW"/>
</dbReference>
<comment type="caution">
    <text evidence="13">The sequence shown here is derived from an EMBL/GenBank/DDBJ whole genome shotgun (WGS) entry which is preliminary data.</text>
</comment>
<dbReference type="Pfam" id="PF03171">
    <property type="entry name" value="2OG-FeII_Oxy"/>
    <property type="match status" value="1"/>
</dbReference>
<evidence type="ECO:0000256" key="3">
    <source>
        <dbReference type="ARBA" id="ARBA00022801"/>
    </source>
</evidence>
<feature type="region of interest" description="Disordered" evidence="10">
    <location>
        <begin position="1"/>
        <end position="23"/>
    </location>
</feature>
<dbReference type="InterPro" id="IPR014001">
    <property type="entry name" value="Helicase_ATP-bd"/>
</dbReference>
<evidence type="ECO:0000256" key="5">
    <source>
        <dbReference type="ARBA" id="ARBA00022840"/>
    </source>
</evidence>
<evidence type="ECO:0000313" key="14">
    <source>
        <dbReference type="Proteomes" id="UP000797356"/>
    </source>
</evidence>
<dbReference type="PROSITE" id="PS51192">
    <property type="entry name" value="HELICASE_ATP_BIND_1"/>
    <property type="match status" value="1"/>
</dbReference>
<dbReference type="InterPro" id="IPR011545">
    <property type="entry name" value="DEAD/DEAH_box_helicase_dom"/>
</dbReference>
<dbReference type="GO" id="GO:0046872">
    <property type="term" value="F:metal ion binding"/>
    <property type="evidence" value="ECO:0007669"/>
    <property type="project" value="UniProtKB-KW"/>
</dbReference>
<dbReference type="Gene3D" id="2.60.120.330">
    <property type="entry name" value="B-lactam Antibiotic, Isopenicillin N Synthase, Chain"/>
    <property type="match status" value="2"/>
</dbReference>
<evidence type="ECO:0000256" key="6">
    <source>
        <dbReference type="ARBA" id="ARBA00022884"/>
    </source>
</evidence>
<evidence type="ECO:0000256" key="9">
    <source>
        <dbReference type="PROSITE-ProRule" id="PRU00552"/>
    </source>
</evidence>
<reference evidence="13" key="1">
    <citation type="journal article" date="2017" name="Gigascience">
        <title>The genome draft of coconut (Cocos nucifera).</title>
        <authorList>
            <person name="Xiao Y."/>
            <person name="Xu P."/>
            <person name="Fan H."/>
            <person name="Baudouin L."/>
            <person name="Xia W."/>
            <person name="Bocs S."/>
            <person name="Xu J."/>
            <person name="Li Q."/>
            <person name="Guo A."/>
            <person name="Zhou L."/>
            <person name="Li J."/>
            <person name="Wu Y."/>
            <person name="Ma Z."/>
            <person name="Armero A."/>
            <person name="Issali A.E."/>
            <person name="Liu N."/>
            <person name="Peng M."/>
            <person name="Yang Y."/>
        </authorList>
    </citation>
    <scope>NUCLEOTIDE SEQUENCE</scope>
    <source>
        <tissue evidence="13">Spear leaf of Hainan Tall coconut</tissue>
    </source>
</reference>
<dbReference type="SUPFAM" id="SSF52540">
    <property type="entry name" value="P-loop containing nucleoside triphosphate hydrolases"/>
    <property type="match status" value="2"/>
</dbReference>
<dbReference type="OrthoDB" id="10265785at2759"/>
<name>A0A8K0IK25_COCNU</name>
<dbReference type="GO" id="GO:0005524">
    <property type="term" value="F:ATP binding"/>
    <property type="evidence" value="ECO:0007669"/>
    <property type="project" value="UniProtKB-KW"/>
</dbReference>
<keyword evidence="5" id="KW-0067">ATP-binding</keyword>